<feature type="compositionally biased region" description="Polar residues" evidence="1">
    <location>
        <begin position="72"/>
        <end position="87"/>
    </location>
</feature>
<dbReference type="Proteomes" id="UP000001055">
    <property type="component" value="Unassembled WGS sequence"/>
</dbReference>
<dbReference type="RefSeq" id="XP_001800263.1">
    <property type="nucleotide sequence ID" value="XM_001800211.1"/>
</dbReference>
<feature type="compositionally biased region" description="Polar residues" evidence="1">
    <location>
        <begin position="1"/>
        <end position="22"/>
    </location>
</feature>
<proteinExistence type="predicted"/>
<evidence type="ECO:0000313" key="2">
    <source>
        <dbReference type="EMBL" id="EAT82314.1"/>
    </source>
</evidence>
<feature type="region of interest" description="Disordered" evidence="1">
    <location>
        <begin position="58"/>
        <end position="87"/>
    </location>
</feature>
<dbReference type="InParanoid" id="Q0UE35"/>
<dbReference type="EMBL" id="CH445340">
    <property type="protein sequence ID" value="EAT82314.1"/>
    <property type="molecule type" value="Genomic_DNA"/>
</dbReference>
<accession>Q0UE35</accession>
<name>Q0UE35_PHANO</name>
<sequence length="87" mass="9493">MRELQRQPSDQESCTSASQSSIMPPRQMRSAADLIGDIYSVPSQSFNSDMRAQPLTFRSQAPELPLRKVSPGTVTPQLQGTLAGSEL</sequence>
<evidence type="ECO:0000256" key="1">
    <source>
        <dbReference type="SAM" id="MobiDB-lite"/>
    </source>
</evidence>
<dbReference type="AlphaFoldDB" id="Q0UE35"/>
<dbReference type="KEGG" id="pno:SNOG_09979"/>
<protein>
    <submittedName>
        <fullName evidence="2">Uncharacterized protein</fullName>
    </submittedName>
</protein>
<organism evidence="2 3">
    <name type="scientific">Phaeosphaeria nodorum (strain SN15 / ATCC MYA-4574 / FGSC 10173)</name>
    <name type="common">Glume blotch fungus</name>
    <name type="synonym">Parastagonospora nodorum</name>
    <dbReference type="NCBI Taxonomy" id="321614"/>
    <lineage>
        <taxon>Eukaryota</taxon>
        <taxon>Fungi</taxon>
        <taxon>Dikarya</taxon>
        <taxon>Ascomycota</taxon>
        <taxon>Pezizomycotina</taxon>
        <taxon>Dothideomycetes</taxon>
        <taxon>Pleosporomycetidae</taxon>
        <taxon>Pleosporales</taxon>
        <taxon>Pleosporineae</taxon>
        <taxon>Phaeosphaeriaceae</taxon>
        <taxon>Parastagonospora</taxon>
    </lineage>
</organism>
<gene>
    <name evidence="2" type="ORF">SNOG_09979</name>
</gene>
<evidence type="ECO:0000313" key="3">
    <source>
        <dbReference type="Proteomes" id="UP000001055"/>
    </source>
</evidence>
<feature type="region of interest" description="Disordered" evidence="1">
    <location>
        <begin position="1"/>
        <end position="28"/>
    </location>
</feature>
<reference evidence="3" key="1">
    <citation type="journal article" date="2007" name="Plant Cell">
        <title>Dothideomycete-plant interactions illuminated by genome sequencing and EST analysis of the wheat pathogen Stagonospora nodorum.</title>
        <authorList>
            <person name="Hane J.K."/>
            <person name="Lowe R.G."/>
            <person name="Solomon P.S."/>
            <person name="Tan K.C."/>
            <person name="Schoch C.L."/>
            <person name="Spatafora J.W."/>
            <person name="Crous P.W."/>
            <person name="Kodira C."/>
            <person name="Birren B.W."/>
            <person name="Galagan J.E."/>
            <person name="Torriani S.F."/>
            <person name="McDonald B.A."/>
            <person name="Oliver R.P."/>
        </authorList>
    </citation>
    <scope>NUCLEOTIDE SEQUENCE [LARGE SCALE GENOMIC DNA]</scope>
    <source>
        <strain evidence="3">SN15 / ATCC MYA-4574 / FGSC 10173</strain>
    </source>
</reference>
<dbReference type="GeneID" id="5977169"/>